<dbReference type="AlphaFoldDB" id="A0A7C8M873"/>
<organism evidence="1 2">
    <name type="scientific">Massariosphaeria phaeospora</name>
    <dbReference type="NCBI Taxonomy" id="100035"/>
    <lineage>
        <taxon>Eukaryota</taxon>
        <taxon>Fungi</taxon>
        <taxon>Dikarya</taxon>
        <taxon>Ascomycota</taxon>
        <taxon>Pezizomycotina</taxon>
        <taxon>Dothideomycetes</taxon>
        <taxon>Pleosporomycetidae</taxon>
        <taxon>Pleosporales</taxon>
        <taxon>Pleosporales incertae sedis</taxon>
        <taxon>Massariosphaeria</taxon>
    </lineage>
</organism>
<dbReference type="EMBL" id="JAADJZ010000011">
    <property type="protein sequence ID" value="KAF2871678.1"/>
    <property type="molecule type" value="Genomic_DNA"/>
</dbReference>
<comment type="caution">
    <text evidence="1">The sequence shown here is derived from an EMBL/GenBank/DDBJ whole genome shotgun (WGS) entry which is preliminary data.</text>
</comment>
<keyword evidence="2" id="KW-1185">Reference proteome</keyword>
<evidence type="ECO:0000313" key="2">
    <source>
        <dbReference type="Proteomes" id="UP000481861"/>
    </source>
</evidence>
<accession>A0A7C8M873</accession>
<sequence>MFQCFRWKKARFRFLDLPPELRDRVYHFVRESYATPSSEHRIYAKNKHIAALAYTCKQVYHEYWPIGLQAMQIHVNIKGLPRLIASLRCLSPKLEVFPRKIVVRLDKPATVIAKARFLDSIDILPLIRFQHLSNYQQSEIEFVVSSSDSRRRKRLQWEECQSLNRFVKGDHWNRVLEDPSLQRVDLVRSLEFECSMVQVMFMSDTTVCFVQKYSQCTLKEWLELTEQTMEKLGLPVIPTQRAGITVLIHVPRD</sequence>
<name>A0A7C8M873_9PLEO</name>
<proteinExistence type="predicted"/>
<reference evidence="1 2" key="1">
    <citation type="submission" date="2020-01" db="EMBL/GenBank/DDBJ databases">
        <authorList>
            <consortium name="DOE Joint Genome Institute"/>
            <person name="Haridas S."/>
            <person name="Albert R."/>
            <person name="Binder M."/>
            <person name="Bloem J."/>
            <person name="Labutti K."/>
            <person name="Salamov A."/>
            <person name="Andreopoulos B."/>
            <person name="Baker S.E."/>
            <person name="Barry K."/>
            <person name="Bills G."/>
            <person name="Bluhm B.H."/>
            <person name="Cannon C."/>
            <person name="Castanera R."/>
            <person name="Culley D.E."/>
            <person name="Daum C."/>
            <person name="Ezra D."/>
            <person name="Gonzalez J.B."/>
            <person name="Henrissat B."/>
            <person name="Kuo A."/>
            <person name="Liang C."/>
            <person name="Lipzen A."/>
            <person name="Lutzoni F."/>
            <person name="Magnuson J."/>
            <person name="Mondo S."/>
            <person name="Nolan M."/>
            <person name="Ohm R."/>
            <person name="Pangilinan J."/>
            <person name="Park H.-J.H."/>
            <person name="Ramirez L."/>
            <person name="Alfaro M."/>
            <person name="Sun H."/>
            <person name="Tritt A."/>
            <person name="Yoshinaga Y."/>
            <person name="Zwiers L.-H.L."/>
            <person name="Turgeon B.G."/>
            <person name="Goodwin S.B."/>
            <person name="Spatafora J.W."/>
            <person name="Crous P.W."/>
            <person name="Grigoriev I.V."/>
        </authorList>
    </citation>
    <scope>NUCLEOTIDE SEQUENCE [LARGE SCALE GENOMIC DNA]</scope>
    <source>
        <strain evidence="1 2">CBS 611.86</strain>
    </source>
</reference>
<dbReference type="OrthoDB" id="4133832at2759"/>
<gene>
    <name evidence="1" type="ORF">BDV95DRAFT_572530</name>
</gene>
<dbReference type="Proteomes" id="UP000481861">
    <property type="component" value="Unassembled WGS sequence"/>
</dbReference>
<protein>
    <submittedName>
        <fullName evidence="1">Uncharacterized protein</fullName>
    </submittedName>
</protein>
<evidence type="ECO:0000313" key="1">
    <source>
        <dbReference type="EMBL" id="KAF2871678.1"/>
    </source>
</evidence>